<dbReference type="GO" id="GO:0004467">
    <property type="term" value="F:long-chain fatty acid-CoA ligase activity"/>
    <property type="evidence" value="ECO:0007669"/>
    <property type="project" value="TreeGrafter"/>
</dbReference>
<proteinExistence type="predicted"/>
<dbReference type="Pfam" id="PF00501">
    <property type="entry name" value="AMP-binding"/>
    <property type="match status" value="1"/>
</dbReference>
<protein>
    <submittedName>
        <fullName evidence="4">Acetyl-CoA synthetase-like protein</fullName>
    </submittedName>
</protein>
<dbReference type="AlphaFoldDB" id="A0A6A6UNP7"/>
<dbReference type="EMBL" id="MU004231">
    <property type="protein sequence ID" value="KAF2672698.1"/>
    <property type="molecule type" value="Genomic_DNA"/>
</dbReference>
<dbReference type="SUPFAM" id="SSF56801">
    <property type="entry name" value="Acetyl-CoA synthetase-like"/>
    <property type="match status" value="1"/>
</dbReference>
<evidence type="ECO:0000313" key="4">
    <source>
        <dbReference type="EMBL" id="KAF2672698.1"/>
    </source>
</evidence>
<dbReference type="PROSITE" id="PS00455">
    <property type="entry name" value="AMP_BINDING"/>
    <property type="match status" value="1"/>
</dbReference>
<dbReference type="GO" id="GO:0005783">
    <property type="term" value="C:endoplasmic reticulum"/>
    <property type="evidence" value="ECO:0007669"/>
    <property type="project" value="TreeGrafter"/>
</dbReference>
<feature type="domain" description="AMP-dependent synthetase/ligase" evidence="3">
    <location>
        <begin position="87"/>
        <end position="515"/>
    </location>
</feature>
<name>A0A6A6UNP7_9PEZI</name>
<dbReference type="PANTHER" id="PTHR43272">
    <property type="entry name" value="LONG-CHAIN-FATTY-ACID--COA LIGASE"/>
    <property type="match status" value="1"/>
</dbReference>
<dbReference type="GO" id="GO:0016020">
    <property type="term" value="C:membrane"/>
    <property type="evidence" value="ECO:0007669"/>
    <property type="project" value="TreeGrafter"/>
</dbReference>
<sequence>MPKLHSIAVDKALELQPPPPVGSPYAVPLPGSKIEGRSEIYRHWRFRDSLLETLDPNLPTSHHSFEDAANKVPTNNCLGWRPWNPVTKTFEKYSWMNYATVQKRRKDFGAGLMYLMEQHGLPVKDRKGVGLWCQNRPEWQITDLAAMSQGLYTVSLYDTLGPDTTEFIINNAQIHCVVAGINHLPTLIALKPKCPDLQLIICVDDIPANLNELPGTSKAELLKKFADVSDVALYYMSEVEAEGQSHPRSYSPPGPDDPITINYTSGTTGNPKGVVLSHRNAMAATASSATLMQQVEEDVICSFLPLAHIFQRLTEHVALSAGAGIGYFHGVIPEIVEDLKVLRPTAFMAVPRLFNRFGTRINEATYGSSLPWRRAITRKVVDVKTAAINVKDARKATNVHAFWDRLWSGRVAAQVGLQRCHTVISGSAPLDPKLHQFLRICLSNNFAQGYGLTETYAATFCQLQGDMTAGSCGGPTPSIEACIRDVPDMGYLATDKPYPRGEILVRGATLFQEYWRDPEQTKATMTEDGWFCTGDIGSVDEMGRFSIIDRRKQLLKLAQGEYISPERIENIILSNLGYLQNGYIHGDSDKAHLVGLFGIEPEGFAPWASKILGTKFDMFDVEAMKQACMHPKVRKEALKDINQICKKHKLQRYEYCRALRLIVDPFTEDNNLMTPTMKLKRPQVVKFYRPHLDDLYAEVEAESKPRARL</sequence>
<evidence type="ECO:0000256" key="1">
    <source>
        <dbReference type="ARBA" id="ARBA00022741"/>
    </source>
</evidence>
<dbReference type="OrthoDB" id="1700726at2759"/>
<gene>
    <name evidence="4" type="ORF">BT63DRAFT_133855</name>
</gene>
<dbReference type="Proteomes" id="UP000799302">
    <property type="component" value="Unassembled WGS sequence"/>
</dbReference>
<keyword evidence="5" id="KW-1185">Reference proteome</keyword>
<evidence type="ECO:0000256" key="2">
    <source>
        <dbReference type="ARBA" id="ARBA00022840"/>
    </source>
</evidence>
<dbReference type="InterPro" id="IPR020845">
    <property type="entry name" value="AMP-binding_CS"/>
</dbReference>
<keyword evidence="2" id="KW-0067">ATP-binding</keyword>
<keyword evidence="1" id="KW-0547">Nucleotide-binding</keyword>
<dbReference type="GO" id="GO:0005524">
    <property type="term" value="F:ATP binding"/>
    <property type="evidence" value="ECO:0007669"/>
    <property type="project" value="UniProtKB-KW"/>
</dbReference>
<reference evidence="4" key="1">
    <citation type="journal article" date="2020" name="Stud. Mycol.">
        <title>101 Dothideomycetes genomes: a test case for predicting lifestyles and emergence of pathogens.</title>
        <authorList>
            <person name="Haridas S."/>
            <person name="Albert R."/>
            <person name="Binder M."/>
            <person name="Bloem J."/>
            <person name="Labutti K."/>
            <person name="Salamov A."/>
            <person name="Andreopoulos B."/>
            <person name="Baker S."/>
            <person name="Barry K."/>
            <person name="Bills G."/>
            <person name="Bluhm B."/>
            <person name="Cannon C."/>
            <person name="Castanera R."/>
            <person name="Culley D."/>
            <person name="Daum C."/>
            <person name="Ezra D."/>
            <person name="Gonzalez J."/>
            <person name="Henrissat B."/>
            <person name="Kuo A."/>
            <person name="Liang C."/>
            <person name="Lipzen A."/>
            <person name="Lutzoni F."/>
            <person name="Magnuson J."/>
            <person name="Mondo S."/>
            <person name="Nolan M."/>
            <person name="Ohm R."/>
            <person name="Pangilinan J."/>
            <person name="Park H.-J."/>
            <person name="Ramirez L."/>
            <person name="Alfaro M."/>
            <person name="Sun H."/>
            <person name="Tritt A."/>
            <person name="Yoshinaga Y."/>
            <person name="Zwiers L.-H."/>
            <person name="Turgeon B."/>
            <person name="Goodwin S."/>
            <person name="Spatafora J."/>
            <person name="Crous P."/>
            <person name="Grigoriev I."/>
        </authorList>
    </citation>
    <scope>NUCLEOTIDE SEQUENCE</scope>
    <source>
        <strain evidence="4">CBS 115976</strain>
    </source>
</reference>
<dbReference type="InterPro" id="IPR000873">
    <property type="entry name" value="AMP-dep_synth/lig_dom"/>
</dbReference>
<dbReference type="InterPro" id="IPR042099">
    <property type="entry name" value="ANL_N_sf"/>
</dbReference>
<evidence type="ECO:0000259" key="3">
    <source>
        <dbReference type="Pfam" id="PF00501"/>
    </source>
</evidence>
<evidence type="ECO:0000313" key="5">
    <source>
        <dbReference type="Proteomes" id="UP000799302"/>
    </source>
</evidence>
<dbReference type="Gene3D" id="3.40.50.12780">
    <property type="entry name" value="N-terminal domain of ligase-like"/>
    <property type="match status" value="1"/>
</dbReference>
<dbReference type="PANTHER" id="PTHR43272:SF33">
    <property type="entry name" value="AMP-BINDING DOMAIN-CONTAINING PROTEIN-RELATED"/>
    <property type="match status" value="1"/>
</dbReference>
<accession>A0A6A6UNP7</accession>
<organism evidence="4 5">
    <name type="scientific">Microthyrium microscopicum</name>
    <dbReference type="NCBI Taxonomy" id="703497"/>
    <lineage>
        <taxon>Eukaryota</taxon>
        <taxon>Fungi</taxon>
        <taxon>Dikarya</taxon>
        <taxon>Ascomycota</taxon>
        <taxon>Pezizomycotina</taxon>
        <taxon>Dothideomycetes</taxon>
        <taxon>Dothideomycetes incertae sedis</taxon>
        <taxon>Microthyriales</taxon>
        <taxon>Microthyriaceae</taxon>
        <taxon>Microthyrium</taxon>
    </lineage>
</organism>